<evidence type="ECO:0000313" key="1">
    <source>
        <dbReference type="EMBL" id="GGO87344.1"/>
    </source>
</evidence>
<evidence type="ECO:0008006" key="3">
    <source>
        <dbReference type="Google" id="ProtNLM"/>
    </source>
</evidence>
<dbReference type="RefSeq" id="WP_188783075.1">
    <property type="nucleotide sequence ID" value="NZ_BMNI01000002.1"/>
</dbReference>
<protein>
    <recommendedName>
        <fullName evidence="3">DUF559 domain-containing protein</fullName>
    </recommendedName>
</protein>
<comment type="caution">
    <text evidence="1">The sequence shown here is derived from an EMBL/GenBank/DDBJ whole genome shotgun (WGS) entry which is preliminary data.</text>
</comment>
<sequence length="99" mass="11640">MPTPDLQVEVATPWGTSYWLDLGVPEIRYSAEYDGAEWHGEDRREHDAARRSWIEDEQHWTVDRFVGRNVYGPCMDADVRLRDGVRRALAARRTTWYCV</sequence>
<accession>A0ABQ2N9V1</accession>
<reference evidence="2" key="1">
    <citation type="journal article" date="2019" name="Int. J. Syst. Evol. Microbiol.">
        <title>The Global Catalogue of Microorganisms (GCM) 10K type strain sequencing project: providing services to taxonomists for standard genome sequencing and annotation.</title>
        <authorList>
            <consortium name="The Broad Institute Genomics Platform"/>
            <consortium name="The Broad Institute Genome Sequencing Center for Infectious Disease"/>
            <person name="Wu L."/>
            <person name="Ma J."/>
        </authorList>
    </citation>
    <scope>NUCLEOTIDE SEQUENCE [LARGE SCALE GENOMIC DNA]</scope>
    <source>
        <strain evidence="2">CGMCC 4.7371</strain>
    </source>
</reference>
<dbReference type="Proteomes" id="UP000655410">
    <property type="component" value="Unassembled WGS sequence"/>
</dbReference>
<keyword evidence="2" id="KW-1185">Reference proteome</keyword>
<gene>
    <name evidence="1" type="ORF">GCM10011584_11720</name>
</gene>
<name>A0ABQ2N9V1_9ACTN</name>
<dbReference type="EMBL" id="BMNI01000002">
    <property type="protein sequence ID" value="GGO87344.1"/>
    <property type="molecule type" value="Genomic_DNA"/>
</dbReference>
<proteinExistence type="predicted"/>
<organism evidence="1 2">
    <name type="scientific">Nocardioides phosphati</name>
    <dbReference type="NCBI Taxonomy" id="1867775"/>
    <lineage>
        <taxon>Bacteria</taxon>
        <taxon>Bacillati</taxon>
        <taxon>Actinomycetota</taxon>
        <taxon>Actinomycetes</taxon>
        <taxon>Propionibacteriales</taxon>
        <taxon>Nocardioidaceae</taxon>
        <taxon>Nocardioides</taxon>
    </lineage>
</organism>
<evidence type="ECO:0000313" key="2">
    <source>
        <dbReference type="Proteomes" id="UP000655410"/>
    </source>
</evidence>